<comment type="caution">
    <text evidence="1">The sequence shown here is derived from an EMBL/GenBank/DDBJ whole genome shotgun (WGS) entry which is preliminary data.</text>
</comment>
<keyword evidence="2" id="KW-1185">Reference proteome</keyword>
<evidence type="ECO:0000313" key="1">
    <source>
        <dbReference type="EMBL" id="MDT0264420.1"/>
    </source>
</evidence>
<dbReference type="EMBL" id="JAVREH010000104">
    <property type="protein sequence ID" value="MDT0264420.1"/>
    <property type="molecule type" value="Genomic_DNA"/>
</dbReference>
<accession>A0ABU2JHG1</accession>
<name>A0ABU2JHG1_9ACTN</name>
<dbReference type="RefSeq" id="WP_311425557.1">
    <property type="nucleotide sequence ID" value="NZ_JAVREH010000104.1"/>
</dbReference>
<gene>
    <name evidence="1" type="ORF">RM423_23985</name>
</gene>
<evidence type="ECO:0000313" key="2">
    <source>
        <dbReference type="Proteomes" id="UP001183176"/>
    </source>
</evidence>
<reference evidence="2" key="1">
    <citation type="submission" date="2023-07" db="EMBL/GenBank/DDBJ databases">
        <title>30 novel species of actinomycetes from the DSMZ collection.</title>
        <authorList>
            <person name="Nouioui I."/>
        </authorList>
    </citation>
    <scope>NUCLEOTIDE SEQUENCE [LARGE SCALE GENOMIC DNA]</scope>
    <source>
        <strain evidence="2">DSM 44399</strain>
    </source>
</reference>
<organism evidence="1 2">
    <name type="scientific">Jatrophihabitans lederbergiae</name>
    <dbReference type="NCBI Taxonomy" id="3075547"/>
    <lineage>
        <taxon>Bacteria</taxon>
        <taxon>Bacillati</taxon>
        <taxon>Actinomycetota</taxon>
        <taxon>Actinomycetes</taxon>
        <taxon>Jatrophihabitantales</taxon>
        <taxon>Jatrophihabitantaceae</taxon>
        <taxon>Jatrophihabitans</taxon>
    </lineage>
</organism>
<sequence length="110" mass="11949">MSRQHAPFCDLDPDLRGHGPFCVSRPIARQAVAANEQGKTVDMTVDLAAKWSDFSAPYLVRLINEPPDIGERSVALMPSGTARQIAAALLVAAGQAEELERDLTRPRPAR</sequence>
<dbReference type="Proteomes" id="UP001183176">
    <property type="component" value="Unassembled WGS sequence"/>
</dbReference>
<proteinExistence type="predicted"/>
<protein>
    <submittedName>
        <fullName evidence="1">Uncharacterized protein</fullName>
    </submittedName>
</protein>